<dbReference type="RefSeq" id="WP_078235885.1">
    <property type="nucleotide sequence ID" value="NZ_MUYA01000001.1"/>
</dbReference>
<name>A0A1T0AVB7_9PAST</name>
<dbReference type="EMBL" id="MUYA01000001">
    <property type="protein sequence ID" value="OOS00887.1"/>
    <property type="molecule type" value="Genomic_DNA"/>
</dbReference>
<protein>
    <submittedName>
        <fullName evidence="1">Uncharacterized protein</fullName>
    </submittedName>
</protein>
<dbReference type="Proteomes" id="UP000190867">
    <property type="component" value="Unassembled WGS sequence"/>
</dbReference>
<dbReference type="STRING" id="734.B0187_00920"/>
<organism evidence="1 2">
    <name type="scientific">Haemophilus paracuniculus</name>
    <dbReference type="NCBI Taxonomy" id="734"/>
    <lineage>
        <taxon>Bacteria</taxon>
        <taxon>Pseudomonadati</taxon>
        <taxon>Pseudomonadota</taxon>
        <taxon>Gammaproteobacteria</taxon>
        <taxon>Pasteurellales</taxon>
        <taxon>Pasteurellaceae</taxon>
        <taxon>Haemophilus</taxon>
    </lineage>
</organism>
<evidence type="ECO:0000313" key="1">
    <source>
        <dbReference type="EMBL" id="OOS00887.1"/>
    </source>
</evidence>
<keyword evidence="2" id="KW-1185">Reference proteome</keyword>
<evidence type="ECO:0000313" key="2">
    <source>
        <dbReference type="Proteomes" id="UP000190867"/>
    </source>
</evidence>
<reference evidence="1 2" key="1">
    <citation type="submission" date="2017-02" db="EMBL/GenBank/DDBJ databases">
        <title>Draft genome sequence of Haemophilus paracuniculus CCUG 43573 type strain.</title>
        <authorList>
            <person name="Engstrom-Jakobsson H."/>
            <person name="Salva-Serra F."/>
            <person name="Thorell K."/>
            <person name="Gonzales-Siles L."/>
            <person name="Karlsson R."/>
            <person name="Boulund F."/>
            <person name="Engstrand L."/>
            <person name="Kristiansson E."/>
            <person name="Moore E."/>
        </authorList>
    </citation>
    <scope>NUCLEOTIDE SEQUENCE [LARGE SCALE GENOMIC DNA]</scope>
    <source>
        <strain evidence="1 2">CCUG 43573</strain>
    </source>
</reference>
<gene>
    <name evidence="1" type="ORF">B0187_00920</name>
</gene>
<comment type="caution">
    <text evidence="1">The sequence shown here is derived from an EMBL/GenBank/DDBJ whole genome shotgun (WGS) entry which is preliminary data.</text>
</comment>
<accession>A0A1T0AVB7</accession>
<dbReference type="AlphaFoldDB" id="A0A1T0AVB7"/>
<sequence length="63" mass="7281">MKKQHNESTAVDQRVDQISAAINYSIYQPYLLKRKVFPEGRLITPDRVEKILEDVDIILGKVP</sequence>
<proteinExistence type="predicted"/>